<dbReference type="AlphaFoldDB" id="A0A937W782"/>
<evidence type="ECO:0000313" key="2">
    <source>
        <dbReference type="EMBL" id="MBM3226749.1"/>
    </source>
</evidence>
<feature type="region of interest" description="Disordered" evidence="1">
    <location>
        <begin position="1"/>
        <end position="25"/>
    </location>
</feature>
<reference evidence="2" key="1">
    <citation type="submission" date="2019-03" db="EMBL/GenBank/DDBJ databases">
        <title>Lake Tanganyika Metagenome-Assembled Genomes (MAGs).</title>
        <authorList>
            <person name="Tran P."/>
        </authorList>
    </citation>
    <scope>NUCLEOTIDE SEQUENCE</scope>
    <source>
        <strain evidence="2">K_DeepCast_65m_m2_066</strain>
    </source>
</reference>
<protein>
    <submittedName>
        <fullName evidence="2">Uncharacterized protein</fullName>
    </submittedName>
</protein>
<evidence type="ECO:0000313" key="3">
    <source>
        <dbReference type="Proteomes" id="UP000712673"/>
    </source>
</evidence>
<sequence>MNTPSAVKPRKKKDTLPERRSDPPGYWPRDILEAYTRYRGPYTIENAETVLEEESVELYNGWLV</sequence>
<feature type="non-terminal residue" evidence="2">
    <location>
        <position position="64"/>
    </location>
</feature>
<accession>A0A937W782</accession>
<dbReference type="EMBL" id="VGLS01001035">
    <property type="protein sequence ID" value="MBM3226749.1"/>
    <property type="molecule type" value="Genomic_DNA"/>
</dbReference>
<gene>
    <name evidence="2" type="ORF">FJZ47_23545</name>
</gene>
<comment type="caution">
    <text evidence="2">The sequence shown here is derived from an EMBL/GenBank/DDBJ whole genome shotgun (WGS) entry which is preliminary data.</text>
</comment>
<organism evidence="2 3">
    <name type="scientific">Tectimicrobiota bacterium</name>
    <dbReference type="NCBI Taxonomy" id="2528274"/>
    <lineage>
        <taxon>Bacteria</taxon>
        <taxon>Pseudomonadati</taxon>
        <taxon>Nitrospinota/Tectimicrobiota group</taxon>
        <taxon>Candidatus Tectimicrobiota</taxon>
    </lineage>
</organism>
<evidence type="ECO:0000256" key="1">
    <source>
        <dbReference type="SAM" id="MobiDB-lite"/>
    </source>
</evidence>
<name>A0A937W782_UNCTE</name>
<dbReference type="Proteomes" id="UP000712673">
    <property type="component" value="Unassembled WGS sequence"/>
</dbReference>
<proteinExistence type="predicted"/>